<gene>
    <name evidence="2" type="ORF">ERS852429_01025</name>
</gene>
<keyword evidence="1" id="KW-1133">Transmembrane helix</keyword>
<feature type="transmembrane region" description="Helical" evidence="1">
    <location>
        <begin position="7"/>
        <end position="27"/>
    </location>
</feature>
<evidence type="ECO:0000256" key="1">
    <source>
        <dbReference type="SAM" id="Phobius"/>
    </source>
</evidence>
<accession>A0A173SD17</accession>
<keyword evidence="1" id="KW-0472">Membrane</keyword>
<dbReference type="Proteomes" id="UP000095591">
    <property type="component" value="Unassembled WGS sequence"/>
</dbReference>
<proteinExistence type="predicted"/>
<dbReference type="EMBL" id="CYXP01000001">
    <property type="protein sequence ID" value="CUM87886.1"/>
    <property type="molecule type" value="Genomic_DNA"/>
</dbReference>
<evidence type="ECO:0000313" key="3">
    <source>
        <dbReference type="Proteomes" id="UP000095591"/>
    </source>
</evidence>
<organism evidence="2 3">
    <name type="scientific">Parabacteroides distasonis</name>
    <dbReference type="NCBI Taxonomy" id="823"/>
    <lineage>
        <taxon>Bacteria</taxon>
        <taxon>Pseudomonadati</taxon>
        <taxon>Bacteroidota</taxon>
        <taxon>Bacteroidia</taxon>
        <taxon>Bacteroidales</taxon>
        <taxon>Tannerellaceae</taxon>
        <taxon>Parabacteroides</taxon>
    </lineage>
</organism>
<dbReference type="AlphaFoldDB" id="A0A173SD17"/>
<evidence type="ECO:0000313" key="2">
    <source>
        <dbReference type="EMBL" id="CUM87886.1"/>
    </source>
</evidence>
<name>A0A173SD17_PARDI</name>
<sequence>MLVSNYLCIHVICILIVWNSLINFLYLDIKIICLTATYTCRIFVVQEKQKV</sequence>
<protein>
    <submittedName>
        <fullName evidence="2">Uncharacterized protein</fullName>
    </submittedName>
</protein>
<reference evidence="2 3" key="1">
    <citation type="submission" date="2015-09" db="EMBL/GenBank/DDBJ databases">
        <authorList>
            <consortium name="Pathogen Informatics"/>
        </authorList>
    </citation>
    <scope>NUCLEOTIDE SEQUENCE [LARGE SCALE GENOMIC DNA]</scope>
    <source>
        <strain evidence="2 3">2789STDY5608872</strain>
    </source>
</reference>
<keyword evidence="1" id="KW-0812">Transmembrane</keyword>